<organism evidence="3 4">
    <name type="scientific">Flavobacterium suaedae</name>
    <dbReference type="NCBI Taxonomy" id="1767027"/>
    <lineage>
        <taxon>Bacteria</taxon>
        <taxon>Pseudomonadati</taxon>
        <taxon>Bacteroidota</taxon>
        <taxon>Flavobacteriia</taxon>
        <taxon>Flavobacteriales</taxon>
        <taxon>Flavobacteriaceae</taxon>
        <taxon>Flavobacterium</taxon>
    </lineage>
</organism>
<dbReference type="SUPFAM" id="SSF52833">
    <property type="entry name" value="Thioredoxin-like"/>
    <property type="match status" value="1"/>
</dbReference>
<comment type="similarity">
    <text evidence="1 2">Belongs to the ArsC family.</text>
</comment>
<dbReference type="Proteomes" id="UP000615760">
    <property type="component" value="Unassembled WGS sequence"/>
</dbReference>
<sequence>MPILGKNTQETQHKNMKIIFYLKTCDTCKRILRELKNIEGYTLQDIKKDPVTEEQLEEMKRLAGSYEALFSRRATLYKQRGLKDVALTEDDFKSLILEHYTFLSRPVIIDGETIFVGNSKATVHAAIKYLSSK</sequence>
<evidence type="ECO:0000313" key="4">
    <source>
        <dbReference type="Proteomes" id="UP000615760"/>
    </source>
</evidence>
<name>A0ABQ1K333_9FLAO</name>
<dbReference type="PANTHER" id="PTHR30041">
    <property type="entry name" value="ARSENATE REDUCTASE"/>
    <property type="match status" value="1"/>
</dbReference>
<dbReference type="PROSITE" id="PS51353">
    <property type="entry name" value="ARSC"/>
    <property type="match status" value="1"/>
</dbReference>
<dbReference type="Pfam" id="PF03960">
    <property type="entry name" value="ArsC"/>
    <property type="match status" value="1"/>
</dbReference>
<reference evidence="4" key="1">
    <citation type="journal article" date="2019" name="Int. J. Syst. Evol. Microbiol.">
        <title>The Global Catalogue of Microorganisms (GCM) 10K type strain sequencing project: providing services to taxonomists for standard genome sequencing and annotation.</title>
        <authorList>
            <consortium name="The Broad Institute Genomics Platform"/>
            <consortium name="The Broad Institute Genome Sequencing Center for Infectious Disease"/>
            <person name="Wu L."/>
            <person name="Ma J."/>
        </authorList>
    </citation>
    <scope>NUCLEOTIDE SEQUENCE [LARGE SCALE GENOMIC DNA]</scope>
    <source>
        <strain evidence="4">CGMCC 1.15461</strain>
    </source>
</reference>
<dbReference type="EMBL" id="BMJE01000007">
    <property type="protein sequence ID" value="GGB83734.1"/>
    <property type="molecule type" value="Genomic_DNA"/>
</dbReference>
<gene>
    <name evidence="3" type="ORF">GCM10007424_24700</name>
</gene>
<dbReference type="InterPro" id="IPR036249">
    <property type="entry name" value="Thioredoxin-like_sf"/>
</dbReference>
<proteinExistence type="inferred from homology"/>
<dbReference type="InterPro" id="IPR006660">
    <property type="entry name" value="Arsenate_reductase-like"/>
</dbReference>
<dbReference type="PANTHER" id="PTHR30041:SF8">
    <property type="entry name" value="PROTEIN YFFB"/>
    <property type="match status" value="1"/>
</dbReference>
<keyword evidence="4" id="KW-1185">Reference proteome</keyword>
<evidence type="ECO:0000256" key="2">
    <source>
        <dbReference type="PROSITE-ProRule" id="PRU01282"/>
    </source>
</evidence>
<dbReference type="Gene3D" id="3.40.30.10">
    <property type="entry name" value="Glutaredoxin"/>
    <property type="match status" value="1"/>
</dbReference>
<evidence type="ECO:0000256" key="1">
    <source>
        <dbReference type="ARBA" id="ARBA00007198"/>
    </source>
</evidence>
<evidence type="ECO:0000313" key="3">
    <source>
        <dbReference type="EMBL" id="GGB83734.1"/>
    </source>
</evidence>
<protein>
    <submittedName>
        <fullName evidence="3">Arsenate reductase</fullName>
    </submittedName>
</protein>
<comment type="caution">
    <text evidence="3">The sequence shown here is derived from an EMBL/GenBank/DDBJ whole genome shotgun (WGS) entry which is preliminary data.</text>
</comment>
<accession>A0ABQ1K333</accession>